<dbReference type="SUPFAM" id="SSF52540">
    <property type="entry name" value="P-loop containing nucleoside triphosphate hydrolases"/>
    <property type="match status" value="1"/>
</dbReference>
<feature type="domain" description="NWD NACHT-NTPase N-terminal" evidence="5">
    <location>
        <begin position="77"/>
        <end position="246"/>
    </location>
</feature>
<feature type="repeat" description="ANK" evidence="3">
    <location>
        <begin position="1465"/>
        <end position="1494"/>
    </location>
</feature>
<dbReference type="InterPro" id="IPR031359">
    <property type="entry name" value="NACHT_N"/>
</dbReference>
<accession>A0A395MWF5</accession>
<dbReference type="InterPro" id="IPR056884">
    <property type="entry name" value="NPHP3-like_N"/>
</dbReference>
<evidence type="ECO:0000313" key="9">
    <source>
        <dbReference type="Proteomes" id="UP000265631"/>
    </source>
</evidence>
<feature type="repeat" description="ANK" evidence="3">
    <location>
        <begin position="880"/>
        <end position="912"/>
    </location>
</feature>
<evidence type="ECO:0000256" key="1">
    <source>
        <dbReference type="ARBA" id="ARBA00022737"/>
    </source>
</evidence>
<dbReference type="Proteomes" id="UP000265631">
    <property type="component" value="Unassembled WGS sequence"/>
</dbReference>
<comment type="caution">
    <text evidence="8">The sequence shown here is derived from an EMBL/GenBank/DDBJ whole genome shotgun (WGS) entry which is preliminary data.</text>
</comment>
<dbReference type="InterPro" id="IPR036770">
    <property type="entry name" value="Ankyrin_rpt-contain_sf"/>
</dbReference>
<evidence type="ECO:0000256" key="3">
    <source>
        <dbReference type="PROSITE-ProRule" id="PRU00023"/>
    </source>
</evidence>
<organism evidence="8 9">
    <name type="scientific">Fusarium flagelliforme</name>
    <dbReference type="NCBI Taxonomy" id="2675880"/>
    <lineage>
        <taxon>Eukaryota</taxon>
        <taxon>Fungi</taxon>
        <taxon>Dikarya</taxon>
        <taxon>Ascomycota</taxon>
        <taxon>Pezizomycotina</taxon>
        <taxon>Sordariomycetes</taxon>
        <taxon>Hypocreomycetidae</taxon>
        <taxon>Hypocreales</taxon>
        <taxon>Nectriaceae</taxon>
        <taxon>Fusarium</taxon>
        <taxon>Fusarium incarnatum-equiseti species complex</taxon>
    </lineage>
</organism>
<dbReference type="PROSITE" id="PS50088">
    <property type="entry name" value="ANK_REPEAT"/>
    <property type="match status" value="8"/>
</dbReference>
<dbReference type="SMART" id="SM00248">
    <property type="entry name" value="ANK"/>
    <property type="match status" value="22"/>
</dbReference>
<keyword evidence="1" id="KW-0677">Repeat</keyword>
<dbReference type="STRING" id="2594813.A0A395MWF5"/>
<feature type="region of interest" description="Disordered" evidence="4">
    <location>
        <begin position="20"/>
        <end position="42"/>
    </location>
</feature>
<sequence length="2097" mass="230596">MTVGNLSGVALAANGSCNDANSTAVDTPATPRQDKFDANNGPSMKSRWAISISRLCESDRTMFQIDNEKDRLRILGDIIRVIENNLEKKRKGQCRWRVPGLAGKEIAVRDVLEKMAGAVRKTMTIADKVVSFNPTHAALPWLGVKAVLMLCLNASNVRGAVLEGLEVVTRIISRYNVIEALYRRERSVDLQKEIESVFDKLYSLILDFLCSAKKHYVRDGSGKSIDPLWPTAFEKGIAAISEAERDFSEVQRLVDAENLDDVTSQILQDLRNPLSRTVEYEQGDQETIEEPLLQEMMCWMSSISVNTHLRAAQQAALPDTGRWLLESTEFINWRDSSSSEYLWIYGIAGSGNTTILSQAIEHLQSYSQVVNFYCSNDPAEPERSDATQVLRSFVKQLTVLEDETFVRAPAFQEFLKRKAEADKDGKRPSQLEANECVDLICELCATAPAILVIDALGECSSHQRDVLLDSLDEITARAGDVVKVLIASRYERDIAANFQYASHIEITPAANREDLHMYIETRVADFITRWGRTQQETEESKAEMSKKMTRTLTSGANGIFLWVKLQMQLIDDRNHVKWRENIDSTLSRLPPSLDATYKKALERIRTLDGPPRFIAMNALKWLLCSRQQLNTEQFMVAIGIGLNSDTTVSKTTLRDLCCNLVIWDQEEDCFRLCHPTAREYLLDRTEDLSLIACNLTIAETCVGICVGRNEGEDHIRSYATQHWPFHVEQTQAPHLKALVVKMLVEEENLEHWMEDVKALLRAQGSAWKNRDEQRLESCLSSPASPLFVTCSFGLNEALNDSRVQEGLDLNGVNIHGASGLYLAARWGQIKVVAALVEKGVDVNVTGGQYNTPLLAAAVNGYPEITKLFVEHGAESTPGDGFSSPLHAAIAHDHDAVIETLIRSGVQLKDQTQFETALDSASTRGNYIAVERLLSGAVGSFTPGTTPDPLQIALFGRKKRQAIAILEDYDDINKEAGIYGNALQAAIAGGDVKMVQLVVQAGADLTIRGRFGYPLRAAVAFNHFRVAKYLLEERVDPNVYDEELGDAVQTAACIGNSDMIKLLLSYGADVDGRGGYFGNSLQAACYHGNDRIAKLLLDNGAELMFRQSHEDFVKNGFQRRGRYHNALHAAIHGGNERVVRLLMNHQASDQVSRRGIFGRLCGLRTGMSHPLPRPRGSLPSMQEAKERIGRAHHDSALSLAIKLDSSCLIECLLTLNISPGSLGDRMLHGRIAMDSHPLEAAAYWGSREATRCLLKHGYNANTLRKACFVLHIALERSQFHVADELLAQGAEIDRHWRQRRDDRELDYGSCLQLFSEVGNYEAVEYLLDRGADVNDSGGDHGTALQVACSSGHIDVVKLLLNRGADVHDSGHELGNALAASSGGGHENIVLVLLSHHAEPDSLSGEHREVGSELLPVYKRTALQAASASGHASIVTILLERGASVNGVVGSVTALSNDEAVTICPCSPLTLASYYDHLEVVSILLQHGADISLVSLLPRWELPFYKDQGSSSPSEDVVPPIEGDALLAACSRGFIEMAHQLFMADPPGYIQRKRFAPALAASLSRPRTSTSFESSLTDEEKELPLMLLHRGLAADLPLEEFGPVFEHGDINLVEKLVEGRSLAAHSLLLLDAARGGKIQIVTKLLSSGMDVNTTDELGKSALEAAVDGFKDRFNRRLIKGELKSRFEVLSTLFRHGADLSTLTEKCHVLSNQLVKRGRLDLLLRFEAGGCRMFPRRRDLSSAISTAISKGHVDIVGHMIDTQKPEDAEIDRALRSLEDLSSSAQEQDIVRIVELLLAARSSRLVTILPPAVERAARKKHFSLCHTLITEADHDRESYIEMLKGTALHDNVGEYIHSIWRRVDARPDKLLIYNSAITAFTQYTGSSHACNYSLLHMLLQGADSNIRGSSGKSLLYHAAIHQGLKERAKLLLHFKADMRAFGGEHGTALHGSAARGSKGPMKVLLNAGANVNALSEALESPLILSLRRTWSPCPTRDDVACDHCCAKLLIEAGADINIRCGEDGTIAPASAAIAAGNIDGMRMLLDNGVDVLEGMGGPDKIRDACEAAGLCQHCREPLRPASIRESKACTHILDLLLSLGC</sequence>
<dbReference type="InterPro" id="IPR027417">
    <property type="entry name" value="P-loop_NTPase"/>
</dbReference>
<dbReference type="Pfam" id="PF12796">
    <property type="entry name" value="Ank_2"/>
    <property type="match status" value="4"/>
</dbReference>
<dbReference type="PROSITE" id="PS50297">
    <property type="entry name" value="ANK_REP_REGION"/>
    <property type="match status" value="5"/>
</dbReference>
<feature type="domain" description="Nephrocystin 3-like N-terminal" evidence="7">
    <location>
        <begin position="319"/>
        <end position="489"/>
    </location>
</feature>
<keyword evidence="2 3" id="KW-0040">ANK repeat</keyword>
<feature type="repeat" description="ANK" evidence="3">
    <location>
        <begin position="848"/>
        <end position="880"/>
    </location>
</feature>
<feature type="repeat" description="ANK" evidence="3">
    <location>
        <begin position="1338"/>
        <end position="1370"/>
    </location>
</feature>
<reference evidence="8 9" key="1">
    <citation type="journal article" date="2018" name="PLoS Pathog.">
        <title>Evolution of structural diversity of trichothecenes, a family of toxins produced by plant pathogenic and entomopathogenic fungi.</title>
        <authorList>
            <person name="Proctor R.H."/>
            <person name="McCormick S.P."/>
            <person name="Kim H.S."/>
            <person name="Cardoza R.E."/>
            <person name="Stanley A.M."/>
            <person name="Lindo L."/>
            <person name="Kelly A."/>
            <person name="Brown D.W."/>
            <person name="Lee T."/>
            <person name="Vaughan M.M."/>
            <person name="Alexander N.J."/>
            <person name="Busman M."/>
            <person name="Gutierrez S."/>
        </authorList>
    </citation>
    <scope>NUCLEOTIDE SEQUENCE [LARGE SCALE GENOMIC DNA]</scope>
    <source>
        <strain evidence="8 9">NRRL 13405</strain>
    </source>
</reference>
<evidence type="ECO:0000256" key="4">
    <source>
        <dbReference type="SAM" id="MobiDB-lite"/>
    </source>
</evidence>
<evidence type="ECO:0000313" key="8">
    <source>
        <dbReference type="EMBL" id="RFN52077.1"/>
    </source>
</evidence>
<feature type="repeat" description="ANK" evidence="3">
    <location>
        <begin position="1940"/>
        <end position="1972"/>
    </location>
</feature>
<evidence type="ECO:0000259" key="6">
    <source>
        <dbReference type="Pfam" id="PF22939"/>
    </source>
</evidence>
<evidence type="ECO:0000256" key="2">
    <source>
        <dbReference type="ARBA" id="ARBA00023043"/>
    </source>
</evidence>
<evidence type="ECO:0000259" key="7">
    <source>
        <dbReference type="Pfam" id="PF24883"/>
    </source>
</evidence>
<dbReference type="InterPro" id="IPR002110">
    <property type="entry name" value="Ankyrin_rpt"/>
</dbReference>
<feature type="repeat" description="ANK" evidence="3">
    <location>
        <begin position="815"/>
        <end position="847"/>
    </location>
</feature>
<dbReference type="InterPro" id="IPR054471">
    <property type="entry name" value="GPIID_WHD"/>
</dbReference>
<dbReference type="PANTHER" id="PTHR24198">
    <property type="entry name" value="ANKYRIN REPEAT AND PROTEIN KINASE DOMAIN-CONTAINING PROTEIN"/>
    <property type="match status" value="1"/>
</dbReference>
<dbReference type="Gene3D" id="3.40.50.300">
    <property type="entry name" value="P-loop containing nucleotide triphosphate hydrolases"/>
    <property type="match status" value="1"/>
</dbReference>
<dbReference type="PANTHER" id="PTHR24198:SF165">
    <property type="entry name" value="ANKYRIN REPEAT-CONTAINING PROTEIN-RELATED"/>
    <property type="match status" value="1"/>
</dbReference>
<dbReference type="Gene3D" id="1.25.40.20">
    <property type="entry name" value="Ankyrin repeat-containing domain"/>
    <property type="match status" value="6"/>
</dbReference>
<gene>
    <name evidence="8" type="ORF">FIE12Z_3629</name>
</gene>
<feature type="domain" description="GPI inositol-deacylase winged helix" evidence="6">
    <location>
        <begin position="614"/>
        <end position="684"/>
    </location>
</feature>
<name>A0A395MWF5_9HYPO</name>
<keyword evidence="9" id="KW-1185">Reference proteome</keyword>
<dbReference type="SUPFAM" id="SSF48403">
    <property type="entry name" value="Ankyrin repeat"/>
    <property type="match status" value="3"/>
</dbReference>
<dbReference type="Pfam" id="PF24883">
    <property type="entry name" value="NPHP3_N"/>
    <property type="match status" value="1"/>
</dbReference>
<dbReference type="EMBL" id="PXXK01000077">
    <property type="protein sequence ID" value="RFN52077.1"/>
    <property type="molecule type" value="Genomic_DNA"/>
</dbReference>
<feature type="repeat" description="ANK" evidence="3">
    <location>
        <begin position="1416"/>
        <end position="1444"/>
    </location>
</feature>
<feature type="repeat" description="ANK" evidence="3">
    <location>
        <begin position="1042"/>
        <end position="1074"/>
    </location>
</feature>
<dbReference type="Pfam" id="PF22939">
    <property type="entry name" value="WHD_GPIID"/>
    <property type="match status" value="1"/>
</dbReference>
<dbReference type="Pfam" id="PF17100">
    <property type="entry name" value="NACHT_N"/>
    <property type="match status" value="1"/>
</dbReference>
<proteinExistence type="predicted"/>
<evidence type="ECO:0000259" key="5">
    <source>
        <dbReference type="Pfam" id="PF17100"/>
    </source>
</evidence>
<protein>
    <submittedName>
        <fullName evidence="8">Ankyrin repeats (3 copies) family protein</fullName>
    </submittedName>
</protein>